<dbReference type="HAMAP" id="MF_00201">
    <property type="entry name" value="RecO"/>
    <property type="match status" value="1"/>
</dbReference>
<comment type="similarity">
    <text evidence="1 7">Belongs to the RecO family.</text>
</comment>
<evidence type="ECO:0000256" key="5">
    <source>
        <dbReference type="ARBA" id="ARBA00023204"/>
    </source>
</evidence>
<dbReference type="EMBL" id="FLUQ01000001">
    <property type="protein sequence ID" value="SBV93369.1"/>
    <property type="molecule type" value="Genomic_DNA"/>
</dbReference>
<accession>A0A212J1P4</accession>
<sequence>MEFTDKVLILRVGRFRETDLWVRFLSPKRGLMSAFAFGGSRSRRRFSGCLDLFNEVLFSVKTTRNGLYNALQEGVLIRAPRKLRDDWRRLGIAVNCAKFVEAFGIAPDSAEKAHAALSHTLEFLEGDTGPLPSFPVLFRAKIAFEQGYALDLVRCSRCGTALADFSHAGFSVREGGFSCASCMRREREGKFLFVGHETLDALAHVQEYSPLHWSEGAMESLSPRGQRDFAQIVDAFIEHHVGLRWHNNRFIRV</sequence>
<evidence type="ECO:0000313" key="9">
    <source>
        <dbReference type="EMBL" id="SBV93369.1"/>
    </source>
</evidence>
<dbReference type="Pfam" id="PF11967">
    <property type="entry name" value="RecO_N"/>
    <property type="match status" value="1"/>
</dbReference>
<dbReference type="InterPro" id="IPR012340">
    <property type="entry name" value="NA-bd_OB-fold"/>
</dbReference>
<evidence type="ECO:0000256" key="7">
    <source>
        <dbReference type="HAMAP-Rule" id="MF_00201"/>
    </source>
</evidence>
<dbReference type="InterPro" id="IPR003717">
    <property type="entry name" value="RecO"/>
</dbReference>
<keyword evidence="4 7" id="KW-0233">DNA recombination</keyword>
<evidence type="ECO:0000256" key="1">
    <source>
        <dbReference type="ARBA" id="ARBA00007452"/>
    </source>
</evidence>
<dbReference type="SUPFAM" id="SSF50249">
    <property type="entry name" value="Nucleic acid-binding proteins"/>
    <property type="match status" value="1"/>
</dbReference>
<dbReference type="Gene3D" id="2.40.50.140">
    <property type="entry name" value="Nucleic acid-binding proteins"/>
    <property type="match status" value="1"/>
</dbReference>
<protein>
    <recommendedName>
        <fullName evidence="2 7">DNA repair protein RecO</fullName>
    </recommendedName>
    <alternativeName>
        <fullName evidence="6 7">Recombination protein O</fullName>
    </alternativeName>
</protein>
<dbReference type="Pfam" id="PF02565">
    <property type="entry name" value="RecO_C"/>
    <property type="match status" value="1"/>
</dbReference>
<dbReference type="InterPro" id="IPR022572">
    <property type="entry name" value="DNA_rep/recomb_RecO_N"/>
</dbReference>
<dbReference type="InterPro" id="IPR037278">
    <property type="entry name" value="ARFGAP/RecO"/>
</dbReference>
<dbReference type="PANTHER" id="PTHR33991:SF1">
    <property type="entry name" value="DNA REPAIR PROTEIN RECO"/>
    <property type="match status" value="1"/>
</dbReference>
<keyword evidence="5 7" id="KW-0234">DNA repair</keyword>
<dbReference type="PANTHER" id="PTHR33991">
    <property type="entry name" value="DNA REPAIR PROTEIN RECO"/>
    <property type="match status" value="1"/>
</dbReference>
<dbReference type="AlphaFoldDB" id="A0A212J1P4"/>
<name>A0A212J1P4_9DELT</name>
<reference evidence="9" key="1">
    <citation type="submission" date="2016-04" db="EMBL/GenBank/DDBJ databases">
        <authorList>
            <person name="Evans L.H."/>
            <person name="Alamgir A."/>
            <person name="Owens N."/>
            <person name="Weber N.D."/>
            <person name="Virtaneva K."/>
            <person name="Barbian K."/>
            <person name="Babar A."/>
            <person name="Rosenke K."/>
        </authorList>
    </citation>
    <scope>NUCLEOTIDE SEQUENCE</scope>
    <source>
        <strain evidence="9">86</strain>
    </source>
</reference>
<dbReference type="SUPFAM" id="SSF57863">
    <property type="entry name" value="ArfGap/RecO-like zinc finger"/>
    <property type="match status" value="1"/>
</dbReference>
<keyword evidence="3 7" id="KW-0227">DNA damage</keyword>
<dbReference type="GO" id="GO:0006310">
    <property type="term" value="P:DNA recombination"/>
    <property type="evidence" value="ECO:0007669"/>
    <property type="project" value="UniProtKB-UniRule"/>
</dbReference>
<organism evidence="9">
    <name type="scientific">uncultured delta proteobacterium</name>
    <dbReference type="NCBI Taxonomy" id="34034"/>
    <lineage>
        <taxon>Bacteria</taxon>
        <taxon>Deltaproteobacteria</taxon>
        <taxon>environmental samples</taxon>
    </lineage>
</organism>
<evidence type="ECO:0000256" key="2">
    <source>
        <dbReference type="ARBA" id="ARBA00021310"/>
    </source>
</evidence>
<evidence type="ECO:0000256" key="6">
    <source>
        <dbReference type="ARBA" id="ARBA00033409"/>
    </source>
</evidence>
<proteinExistence type="inferred from homology"/>
<evidence type="ECO:0000259" key="8">
    <source>
        <dbReference type="Pfam" id="PF11967"/>
    </source>
</evidence>
<dbReference type="InterPro" id="IPR042242">
    <property type="entry name" value="RecO_C"/>
</dbReference>
<gene>
    <name evidence="7 9" type="primary">recO</name>
    <name evidence="9" type="ORF">KL86DPRO_10521</name>
</gene>
<comment type="function">
    <text evidence="7">Involved in DNA repair and RecF pathway recombination.</text>
</comment>
<dbReference type="GO" id="GO:0043590">
    <property type="term" value="C:bacterial nucleoid"/>
    <property type="evidence" value="ECO:0007669"/>
    <property type="project" value="TreeGrafter"/>
</dbReference>
<feature type="domain" description="DNA replication/recombination mediator RecO N-terminal" evidence="8">
    <location>
        <begin position="1"/>
        <end position="76"/>
    </location>
</feature>
<dbReference type="Gene3D" id="1.20.1440.120">
    <property type="entry name" value="Recombination protein O, C-terminal domain"/>
    <property type="match status" value="1"/>
</dbReference>
<dbReference type="GO" id="GO:0006302">
    <property type="term" value="P:double-strand break repair"/>
    <property type="evidence" value="ECO:0007669"/>
    <property type="project" value="TreeGrafter"/>
</dbReference>
<dbReference type="NCBIfam" id="TIGR00613">
    <property type="entry name" value="reco"/>
    <property type="match status" value="1"/>
</dbReference>
<evidence type="ECO:0000256" key="3">
    <source>
        <dbReference type="ARBA" id="ARBA00022763"/>
    </source>
</evidence>
<evidence type="ECO:0000256" key="4">
    <source>
        <dbReference type="ARBA" id="ARBA00023172"/>
    </source>
</evidence>